<dbReference type="GO" id="GO:0000976">
    <property type="term" value="F:transcription cis-regulatory region binding"/>
    <property type="evidence" value="ECO:0007669"/>
    <property type="project" value="TreeGrafter"/>
</dbReference>
<dbReference type="GO" id="GO:0032993">
    <property type="term" value="C:protein-DNA complex"/>
    <property type="evidence" value="ECO:0007669"/>
    <property type="project" value="TreeGrafter"/>
</dbReference>
<accession>A0A1B7XI80</accession>
<dbReference type="GO" id="GO:0006355">
    <property type="term" value="P:regulation of DNA-templated transcription"/>
    <property type="evidence" value="ECO:0007669"/>
    <property type="project" value="InterPro"/>
</dbReference>
<evidence type="ECO:0000313" key="10">
    <source>
        <dbReference type="EMBL" id="OBQ55237.1"/>
    </source>
</evidence>
<dbReference type="InterPro" id="IPR039420">
    <property type="entry name" value="WalR-like"/>
</dbReference>
<dbReference type="Pfam" id="PF00486">
    <property type="entry name" value="Trans_reg_C"/>
    <property type="match status" value="1"/>
</dbReference>
<dbReference type="Proteomes" id="UP000091979">
    <property type="component" value="Unassembled WGS sequence"/>
</dbReference>
<dbReference type="CDD" id="cd00383">
    <property type="entry name" value="trans_reg_C"/>
    <property type="match status" value="1"/>
</dbReference>
<evidence type="ECO:0000256" key="6">
    <source>
        <dbReference type="PROSITE-ProRule" id="PRU00169"/>
    </source>
</evidence>
<dbReference type="PATRIC" id="fig|1560234.3.peg.2867"/>
<dbReference type="EMBL" id="JXMS01000005">
    <property type="protein sequence ID" value="OBQ55237.1"/>
    <property type="molecule type" value="Genomic_DNA"/>
</dbReference>
<proteinExistence type="predicted"/>
<dbReference type="SMART" id="SM00862">
    <property type="entry name" value="Trans_reg_C"/>
    <property type="match status" value="1"/>
</dbReference>
<dbReference type="InterPro" id="IPR001789">
    <property type="entry name" value="Sig_transdc_resp-reg_receiver"/>
</dbReference>
<evidence type="ECO:0000256" key="3">
    <source>
        <dbReference type="ARBA" id="ARBA00023015"/>
    </source>
</evidence>
<evidence type="ECO:0000256" key="1">
    <source>
        <dbReference type="ARBA" id="ARBA00022553"/>
    </source>
</evidence>
<dbReference type="GO" id="GO:0005829">
    <property type="term" value="C:cytosol"/>
    <property type="evidence" value="ECO:0007669"/>
    <property type="project" value="TreeGrafter"/>
</dbReference>
<dbReference type="GO" id="GO:0000156">
    <property type="term" value="F:phosphorelay response regulator activity"/>
    <property type="evidence" value="ECO:0007669"/>
    <property type="project" value="TreeGrafter"/>
</dbReference>
<dbReference type="PANTHER" id="PTHR48111:SF22">
    <property type="entry name" value="REGULATOR OF RPOS"/>
    <property type="match status" value="1"/>
</dbReference>
<dbReference type="FunFam" id="3.40.50.2300:FF:000001">
    <property type="entry name" value="DNA-binding response regulator PhoB"/>
    <property type="match status" value="1"/>
</dbReference>
<feature type="DNA-binding region" description="OmpR/PhoB-type" evidence="7">
    <location>
        <begin position="125"/>
        <end position="222"/>
    </location>
</feature>
<evidence type="ECO:0000256" key="5">
    <source>
        <dbReference type="ARBA" id="ARBA00023163"/>
    </source>
</evidence>
<dbReference type="Pfam" id="PF00072">
    <property type="entry name" value="Response_reg"/>
    <property type="match status" value="1"/>
</dbReference>
<dbReference type="SUPFAM" id="SSF46894">
    <property type="entry name" value="C-terminal effector domain of the bipartite response regulators"/>
    <property type="match status" value="1"/>
</dbReference>
<dbReference type="InterPro" id="IPR011006">
    <property type="entry name" value="CheY-like_superfamily"/>
</dbReference>
<dbReference type="InterPro" id="IPR016032">
    <property type="entry name" value="Sig_transdc_resp-reg_C-effctor"/>
</dbReference>
<name>A0A1B7XI80_9BACT</name>
<keyword evidence="5" id="KW-0804">Transcription</keyword>
<reference evidence="10 11" key="1">
    <citation type="submission" date="2015-01" db="EMBL/GenBank/DDBJ databases">
        <title>Desulfovibrio sp. JC271 draft genome sequence.</title>
        <authorList>
            <person name="Shivani Y."/>
            <person name="Subhash Y."/>
            <person name="Sasikala C."/>
            <person name="Ramana C.V."/>
        </authorList>
    </citation>
    <scope>NUCLEOTIDE SEQUENCE [LARGE SCALE GENOMIC DNA]</scope>
    <source>
        <strain evidence="10 11">JC271</strain>
    </source>
</reference>
<dbReference type="SMART" id="SM00448">
    <property type="entry name" value="REC"/>
    <property type="match status" value="1"/>
</dbReference>
<dbReference type="InterPro" id="IPR001867">
    <property type="entry name" value="OmpR/PhoB-type_DNA-bd"/>
</dbReference>
<dbReference type="RefSeq" id="WP_066853058.1">
    <property type="nucleotide sequence ID" value="NZ_JXMS01000005.1"/>
</dbReference>
<dbReference type="OrthoDB" id="368799at2"/>
<evidence type="ECO:0000259" key="8">
    <source>
        <dbReference type="PROSITE" id="PS50110"/>
    </source>
</evidence>
<feature type="domain" description="OmpR/PhoB-type" evidence="9">
    <location>
        <begin position="125"/>
        <end position="222"/>
    </location>
</feature>
<dbReference type="PROSITE" id="PS51755">
    <property type="entry name" value="OMPR_PHOB"/>
    <property type="match status" value="1"/>
</dbReference>
<keyword evidence="4 7" id="KW-0238">DNA-binding</keyword>
<keyword evidence="3" id="KW-0805">Transcription regulation</keyword>
<dbReference type="Gene3D" id="6.10.250.690">
    <property type="match status" value="1"/>
</dbReference>
<evidence type="ECO:0000313" key="11">
    <source>
        <dbReference type="Proteomes" id="UP000091979"/>
    </source>
</evidence>
<dbReference type="Gene3D" id="3.40.50.2300">
    <property type="match status" value="1"/>
</dbReference>
<dbReference type="Gene3D" id="1.10.10.10">
    <property type="entry name" value="Winged helix-like DNA-binding domain superfamily/Winged helix DNA-binding domain"/>
    <property type="match status" value="1"/>
</dbReference>
<comment type="caution">
    <text evidence="10">The sequence shown here is derived from an EMBL/GenBank/DDBJ whole genome shotgun (WGS) entry which is preliminary data.</text>
</comment>
<feature type="domain" description="Response regulatory" evidence="8">
    <location>
        <begin position="4"/>
        <end position="118"/>
    </location>
</feature>
<organism evidence="10 11">
    <name type="scientific">Halodesulfovibrio spirochaetisodalis</name>
    <dbReference type="NCBI Taxonomy" id="1560234"/>
    <lineage>
        <taxon>Bacteria</taxon>
        <taxon>Pseudomonadati</taxon>
        <taxon>Thermodesulfobacteriota</taxon>
        <taxon>Desulfovibrionia</taxon>
        <taxon>Desulfovibrionales</taxon>
        <taxon>Desulfovibrionaceae</taxon>
        <taxon>Halodesulfovibrio</taxon>
    </lineage>
</organism>
<dbReference type="AlphaFoldDB" id="A0A1B7XI80"/>
<protein>
    <submittedName>
        <fullName evidence="10">XRE family transcriptional regulator</fullName>
    </submittedName>
</protein>
<dbReference type="PANTHER" id="PTHR48111">
    <property type="entry name" value="REGULATOR OF RPOS"/>
    <property type="match status" value="1"/>
</dbReference>
<evidence type="ECO:0000256" key="4">
    <source>
        <dbReference type="ARBA" id="ARBA00023125"/>
    </source>
</evidence>
<evidence type="ECO:0000256" key="7">
    <source>
        <dbReference type="PROSITE-ProRule" id="PRU01091"/>
    </source>
</evidence>
<feature type="modified residue" description="4-aspartylphosphate" evidence="6">
    <location>
        <position position="53"/>
    </location>
</feature>
<dbReference type="PROSITE" id="PS50110">
    <property type="entry name" value="RESPONSE_REGULATORY"/>
    <property type="match status" value="1"/>
</dbReference>
<dbReference type="CDD" id="cd17624">
    <property type="entry name" value="REC_OmpR_PmrA-like"/>
    <property type="match status" value="1"/>
</dbReference>
<dbReference type="STRING" id="1560234.SP90_04580"/>
<keyword evidence="11" id="KW-1185">Reference proteome</keyword>
<evidence type="ECO:0000259" key="9">
    <source>
        <dbReference type="PROSITE" id="PS51755"/>
    </source>
</evidence>
<keyword evidence="1 6" id="KW-0597">Phosphoprotein</keyword>
<sequence length="228" mass="25820">MNLHVLLVEDDYDLATSLVEFLELEHITCDHAANGQHGIELIKQNQYDVIMTDIMMPKMDGLSLCDALRKEGVDTPILMLTARDTLEDKIAGFDVGTDDYLVKPFALKEMLVRVRALAKRRSSQSRKYTVGDLELDTDSVTATRAGKVLQLTPTEWKLLLELTRLSPQVVSRDQLIRAVWGDETPESNTLKVHMHKLRQKVDKPFPTALITTLPRHGFILRIDNEKAS</sequence>
<evidence type="ECO:0000256" key="2">
    <source>
        <dbReference type="ARBA" id="ARBA00023012"/>
    </source>
</evidence>
<gene>
    <name evidence="10" type="ORF">SP90_04580</name>
</gene>
<dbReference type="SUPFAM" id="SSF52172">
    <property type="entry name" value="CheY-like"/>
    <property type="match status" value="1"/>
</dbReference>
<dbReference type="InterPro" id="IPR036388">
    <property type="entry name" value="WH-like_DNA-bd_sf"/>
</dbReference>
<keyword evidence="2" id="KW-0902">Two-component regulatory system</keyword>